<evidence type="ECO:0000313" key="3">
    <source>
        <dbReference type="Proteomes" id="UP001150238"/>
    </source>
</evidence>
<gene>
    <name evidence="2" type="ORF">C8J55DRAFT_555005</name>
</gene>
<reference evidence="2" key="1">
    <citation type="submission" date="2022-08" db="EMBL/GenBank/DDBJ databases">
        <authorList>
            <consortium name="DOE Joint Genome Institute"/>
            <person name="Min B."/>
            <person name="Riley R."/>
            <person name="Sierra-Patev S."/>
            <person name="Naranjo-Ortiz M."/>
            <person name="Looney B."/>
            <person name="Konkel Z."/>
            <person name="Slot J.C."/>
            <person name="Sakamoto Y."/>
            <person name="Steenwyk J.L."/>
            <person name="Rokas A."/>
            <person name="Carro J."/>
            <person name="Camarero S."/>
            <person name="Ferreira P."/>
            <person name="Molpeceres G."/>
            <person name="Ruiz-Duenas F.J."/>
            <person name="Serrano A."/>
            <person name="Henrissat B."/>
            <person name="Drula E."/>
            <person name="Hughes K.W."/>
            <person name="Mata J.L."/>
            <person name="Ishikawa N.K."/>
            <person name="Vargas-Isla R."/>
            <person name="Ushijima S."/>
            <person name="Smith C.A."/>
            <person name="Ahrendt S."/>
            <person name="Andreopoulos W."/>
            <person name="He G."/>
            <person name="Labutti K."/>
            <person name="Lipzen A."/>
            <person name="Ng V."/>
            <person name="Sandor L."/>
            <person name="Barry K."/>
            <person name="Martinez A.T."/>
            <person name="Xiao Y."/>
            <person name="Gibbons J.G."/>
            <person name="Terashima K."/>
            <person name="Hibbett D.S."/>
            <person name="Grigoriev I.V."/>
        </authorList>
    </citation>
    <scope>NUCLEOTIDE SEQUENCE</scope>
    <source>
        <strain evidence="2">Sp2 HRB7682 ss15</strain>
    </source>
</reference>
<protein>
    <submittedName>
        <fullName evidence="2">Uncharacterized protein</fullName>
    </submittedName>
</protein>
<organism evidence="2 3">
    <name type="scientific">Lentinula lateritia</name>
    <dbReference type="NCBI Taxonomy" id="40482"/>
    <lineage>
        <taxon>Eukaryota</taxon>
        <taxon>Fungi</taxon>
        <taxon>Dikarya</taxon>
        <taxon>Basidiomycota</taxon>
        <taxon>Agaricomycotina</taxon>
        <taxon>Agaricomycetes</taxon>
        <taxon>Agaricomycetidae</taxon>
        <taxon>Agaricales</taxon>
        <taxon>Marasmiineae</taxon>
        <taxon>Omphalotaceae</taxon>
        <taxon>Lentinula</taxon>
    </lineage>
</organism>
<feature type="compositionally biased region" description="Polar residues" evidence="1">
    <location>
        <begin position="197"/>
        <end position="209"/>
    </location>
</feature>
<dbReference type="AlphaFoldDB" id="A0A9W9AYG7"/>
<accession>A0A9W9AYG7</accession>
<name>A0A9W9AYG7_9AGAR</name>
<reference evidence="2" key="2">
    <citation type="journal article" date="2023" name="Proc. Natl. Acad. Sci. U.S.A.">
        <title>A global phylogenomic analysis of the shiitake genus Lentinula.</title>
        <authorList>
            <person name="Sierra-Patev S."/>
            <person name="Min B."/>
            <person name="Naranjo-Ortiz M."/>
            <person name="Looney B."/>
            <person name="Konkel Z."/>
            <person name="Slot J.C."/>
            <person name="Sakamoto Y."/>
            <person name="Steenwyk J.L."/>
            <person name="Rokas A."/>
            <person name="Carro J."/>
            <person name="Camarero S."/>
            <person name="Ferreira P."/>
            <person name="Molpeceres G."/>
            <person name="Ruiz-Duenas F.J."/>
            <person name="Serrano A."/>
            <person name="Henrissat B."/>
            <person name="Drula E."/>
            <person name="Hughes K.W."/>
            <person name="Mata J.L."/>
            <person name="Ishikawa N.K."/>
            <person name="Vargas-Isla R."/>
            <person name="Ushijima S."/>
            <person name="Smith C.A."/>
            <person name="Donoghue J."/>
            <person name="Ahrendt S."/>
            <person name="Andreopoulos W."/>
            <person name="He G."/>
            <person name="LaButti K."/>
            <person name="Lipzen A."/>
            <person name="Ng V."/>
            <person name="Riley R."/>
            <person name="Sandor L."/>
            <person name="Barry K."/>
            <person name="Martinez A.T."/>
            <person name="Xiao Y."/>
            <person name="Gibbons J.G."/>
            <person name="Terashima K."/>
            <person name="Grigoriev I.V."/>
            <person name="Hibbett D."/>
        </authorList>
    </citation>
    <scope>NUCLEOTIDE SEQUENCE</scope>
    <source>
        <strain evidence="2">Sp2 HRB7682 ss15</strain>
    </source>
</reference>
<evidence type="ECO:0000256" key="1">
    <source>
        <dbReference type="SAM" id="MobiDB-lite"/>
    </source>
</evidence>
<feature type="compositionally biased region" description="Basic and acidic residues" evidence="1">
    <location>
        <begin position="211"/>
        <end position="222"/>
    </location>
</feature>
<dbReference type="EMBL" id="JANVFS010000003">
    <property type="protein sequence ID" value="KAJ4493568.1"/>
    <property type="molecule type" value="Genomic_DNA"/>
</dbReference>
<sequence>MPRYGLKMIPDQLGLDQEFSESLKFTISKFPPPSFPMPSDVLDCMPLQMKQFEKSGKLIIKGKVDDYLSECLGLNANDCFVTTGSQVFVNKGVPLLLSRLAAGRLSSPKLLRLAVRMFFVRVGQGASEYSHDKIRHLIVRYFEEWNGLYSRWAPTDLDDVAVGTPGSAARRREKRTVAPYRSYEVEESLELVPSLPTTPEASEPRNQISPGKEETPRKRERYSTRFVQAPSYRSFAVDELALAPPMKNTKRAASECPPSPSQRNKRVKISTNDFNLNGSYGVKSSLKPLKMALTKIRGSKAAKVSSIKE</sequence>
<evidence type="ECO:0000313" key="2">
    <source>
        <dbReference type="EMBL" id="KAJ4493568.1"/>
    </source>
</evidence>
<comment type="caution">
    <text evidence="2">The sequence shown here is derived from an EMBL/GenBank/DDBJ whole genome shotgun (WGS) entry which is preliminary data.</text>
</comment>
<feature type="region of interest" description="Disordered" evidence="1">
    <location>
        <begin position="189"/>
        <end position="222"/>
    </location>
</feature>
<proteinExistence type="predicted"/>
<dbReference type="Proteomes" id="UP001150238">
    <property type="component" value="Unassembled WGS sequence"/>
</dbReference>